<evidence type="ECO:0000256" key="1">
    <source>
        <dbReference type="SAM" id="MobiDB-lite"/>
    </source>
</evidence>
<keyword evidence="3" id="KW-1185">Reference proteome</keyword>
<proteinExistence type="predicted"/>
<accession>A0ABR3J2H2</accession>
<dbReference type="EMBL" id="JASNQZ010000012">
    <property type="protein sequence ID" value="KAL0949835.1"/>
    <property type="molecule type" value="Genomic_DNA"/>
</dbReference>
<sequence>MSNPTAAGHTSPEVLKRMEKDLTKAGKVEENSVKHAMKDLAATEKSKTKAAKSADKAEHLLAKNQTKELKAAKAVNKATHSHDVALGNLQQVERNLKIKQQNDAKLAQELEMKKVRVEAAIKSQEVHNQEREEKLAHIKSEREAMSAST</sequence>
<evidence type="ECO:0000313" key="3">
    <source>
        <dbReference type="Proteomes" id="UP001556367"/>
    </source>
</evidence>
<reference evidence="3" key="1">
    <citation type="submission" date="2024-06" db="EMBL/GenBank/DDBJ databases">
        <title>Multi-omics analyses provide insights into the biosynthesis of the anticancer antibiotic pleurotin in Hohenbuehelia grisea.</title>
        <authorList>
            <person name="Weaver J.A."/>
            <person name="Alberti F."/>
        </authorList>
    </citation>
    <scope>NUCLEOTIDE SEQUENCE [LARGE SCALE GENOMIC DNA]</scope>
    <source>
        <strain evidence="3">T-177</strain>
    </source>
</reference>
<organism evidence="2 3">
    <name type="scientific">Hohenbuehelia grisea</name>
    <dbReference type="NCBI Taxonomy" id="104357"/>
    <lineage>
        <taxon>Eukaryota</taxon>
        <taxon>Fungi</taxon>
        <taxon>Dikarya</taxon>
        <taxon>Basidiomycota</taxon>
        <taxon>Agaricomycotina</taxon>
        <taxon>Agaricomycetes</taxon>
        <taxon>Agaricomycetidae</taxon>
        <taxon>Agaricales</taxon>
        <taxon>Pleurotineae</taxon>
        <taxon>Pleurotaceae</taxon>
        <taxon>Hohenbuehelia</taxon>
    </lineage>
</organism>
<dbReference type="Proteomes" id="UP001556367">
    <property type="component" value="Unassembled WGS sequence"/>
</dbReference>
<evidence type="ECO:0000313" key="2">
    <source>
        <dbReference type="EMBL" id="KAL0949835.1"/>
    </source>
</evidence>
<name>A0ABR3J2H2_9AGAR</name>
<comment type="caution">
    <text evidence="2">The sequence shown here is derived from an EMBL/GenBank/DDBJ whole genome shotgun (WGS) entry which is preliminary data.</text>
</comment>
<gene>
    <name evidence="2" type="ORF">HGRIS_009870</name>
</gene>
<protein>
    <submittedName>
        <fullName evidence="2">Uncharacterized protein</fullName>
    </submittedName>
</protein>
<feature type="region of interest" description="Disordered" evidence="1">
    <location>
        <begin position="124"/>
        <end position="149"/>
    </location>
</feature>